<dbReference type="EC" id="1.5.5.1" evidence="4"/>
<evidence type="ECO:0000256" key="12">
    <source>
        <dbReference type="ARBA" id="ARBA00023004"/>
    </source>
</evidence>
<keyword evidence="9" id="KW-0274">FAD</keyword>
<keyword evidence="14" id="KW-0830">Ubiquinone</keyword>
<dbReference type="Proteomes" id="UP001150569">
    <property type="component" value="Unassembled WGS sequence"/>
</dbReference>
<dbReference type="InterPro" id="IPR040156">
    <property type="entry name" value="ETF-QO"/>
</dbReference>
<evidence type="ECO:0000256" key="3">
    <source>
        <dbReference type="ARBA" id="ARBA00002819"/>
    </source>
</evidence>
<dbReference type="PANTHER" id="PTHR10617">
    <property type="entry name" value="ELECTRON TRANSFER FLAVOPROTEIN-UBIQUINONE OXIDOREDUCTASE"/>
    <property type="match status" value="1"/>
</dbReference>
<evidence type="ECO:0000313" key="21">
    <source>
        <dbReference type="Proteomes" id="UP001150569"/>
    </source>
</evidence>
<evidence type="ECO:0000256" key="16">
    <source>
        <dbReference type="ARBA" id="ARBA00052682"/>
    </source>
</evidence>
<feature type="domain" description="ETF-QO/FixC ubiquinone-binding" evidence="19">
    <location>
        <begin position="353"/>
        <end position="446"/>
    </location>
</feature>
<evidence type="ECO:0000259" key="18">
    <source>
        <dbReference type="Pfam" id="PF07992"/>
    </source>
</evidence>
<dbReference type="Gene3D" id="3.50.50.60">
    <property type="entry name" value="FAD/NAD(P)-binding domain"/>
    <property type="match status" value="1"/>
</dbReference>
<organism evidence="20 21">
    <name type="scientific">Tieghemiomyces parasiticus</name>
    <dbReference type="NCBI Taxonomy" id="78921"/>
    <lineage>
        <taxon>Eukaryota</taxon>
        <taxon>Fungi</taxon>
        <taxon>Fungi incertae sedis</taxon>
        <taxon>Zoopagomycota</taxon>
        <taxon>Kickxellomycotina</taxon>
        <taxon>Dimargaritomycetes</taxon>
        <taxon>Dimargaritales</taxon>
        <taxon>Dimargaritaceae</taxon>
        <taxon>Tieghemiomyces</taxon>
    </lineage>
</organism>
<evidence type="ECO:0000256" key="7">
    <source>
        <dbReference type="ARBA" id="ARBA00022630"/>
    </source>
</evidence>
<keyword evidence="5" id="KW-0813">Transport</keyword>
<comment type="function">
    <text evidence="3">Accepts electrons from ETF and reduces ubiquinone.</text>
</comment>
<keyword evidence="13" id="KW-0411">Iron-sulfur</keyword>
<evidence type="ECO:0000256" key="11">
    <source>
        <dbReference type="ARBA" id="ARBA00023002"/>
    </source>
</evidence>
<dbReference type="SUPFAM" id="SSF51905">
    <property type="entry name" value="FAD/NAD(P)-binding domain"/>
    <property type="match status" value="1"/>
</dbReference>
<dbReference type="Gene3D" id="3.30.9.90">
    <property type="match status" value="1"/>
</dbReference>
<keyword evidence="7" id="KW-0285">Flavoprotein</keyword>
<evidence type="ECO:0000259" key="17">
    <source>
        <dbReference type="Pfam" id="PF05187"/>
    </source>
</evidence>
<evidence type="ECO:0000256" key="2">
    <source>
        <dbReference type="ARBA" id="ARBA00001974"/>
    </source>
</evidence>
<reference evidence="20" key="1">
    <citation type="submission" date="2022-07" db="EMBL/GenBank/DDBJ databases">
        <title>Phylogenomic reconstructions and comparative analyses of Kickxellomycotina fungi.</title>
        <authorList>
            <person name="Reynolds N.K."/>
            <person name="Stajich J.E."/>
            <person name="Barry K."/>
            <person name="Grigoriev I.V."/>
            <person name="Crous P."/>
            <person name="Smith M.E."/>
        </authorList>
    </citation>
    <scope>NUCLEOTIDE SEQUENCE</scope>
    <source>
        <strain evidence="20">RSA 861</strain>
    </source>
</reference>
<evidence type="ECO:0000259" key="19">
    <source>
        <dbReference type="Pfam" id="PF21162"/>
    </source>
</evidence>
<gene>
    <name evidence="20" type="ORF">IWQ60_008002</name>
</gene>
<keyword evidence="21" id="KW-1185">Reference proteome</keyword>
<name>A0A9W7ZV54_9FUNG</name>
<dbReference type="InterPro" id="IPR049398">
    <property type="entry name" value="ETF-QO/FixC_UQ-bd"/>
</dbReference>
<dbReference type="Pfam" id="PF05187">
    <property type="entry name" value="Fer4_ETF_QO"/>
    <property type="match status" value="1"/>
</dbReference>
<dbReference type="GO" id="GO:0005743">
    <property type="term" value="C:mitochondrial inner membrane"/>
    <property type="evidence" value="ECO:0007669"/>
    <property type="project" value="TreeGrafter"/>
</dbReference>
<evidence type="ECO:0000256" key="4">
    <source>
        <dbReference type="ARBA" id="ARBA00012696"/>
    </source>
</evidence>
<comment type="cofactor">
    <cofactor evidence="1">
        <name>[4Fe-4S] cluster</name>
        <dbReference type="ChEBI" id="CHEBI:49883"/>
    </cofactor>
</comment>
<comment type="caution">
    <text evidence="20">The sequence shown here is derived from an EMBL/GenBank/DDBJ whole genome shotgun (WGS) entry which is preliminary data.</text>
</comment>
<accession>A0A9W7ZV54</accession>
<keyword evidence="6" id="KW-0004">4Fe-4S</keyword>
<dbReference type="GO" id="GO:0046872">
    <property type="term" value="F:metal ion binding"/>
    <property type="evidence" value="ECO:0007669"/>
    <property type="project" value="UniProtKB-KW"/>
</dbReference>
<proteinExistence type="predicted"/>
<dbReference type="Pfam" id="PF21162">
    <property type="entry name" value="ETFQO_UQ-bd"/>
    <property type="match status" value="1"/>
</dbReference>
<evidence type="ECO:0000256" key="10">
    <source>
        <dbReference type="ARBA" id="ARBA00022982"/>
    </source>
</evidence>
<evidence type="ECO:0000256" key="6">
    <source>
        <dbReference type="ARBA" id="ARBA00022485"/>
    </source>
</evidence>
<evidence type="ECO:0000256" key="8">
    <source>
        <dbReference type="ARBA" id="ARBA00022723"/>
    </source>
</evidence>
<dbReference type="InterPro" id="IPR007859">
    <property type="entry name" value="ETF-QO/FixX_C"/>
</dbReference>
<keyword evidence="12" id="KW-0408">Iron</keyword>
<dbReference type="EMBL" id="JANBPT010000569">
    <property type="protein sequence ID" value="KAJ1916787.1"/>
    <property type="molecule type" value="Genomic_DNA"/>
</dbReference>
<evidence type="ECO:0000256" key="14">
    <source>
        <dbReference type="ARBA" id="ARBA00023075"/>
    </source>
</evidence>
<feature type="domain" description="FAD/NAD(P)-binding" evidence="18">
    <location>
        <begin position="154"/>
        <end position="216"/>
    </location>
</feature>
<comment type="catalytic activity">
    <reaction evidence="16">
        <text>a ubiquinone + reduced [electron-transfer flavoprotein] = a ubiquinol + oxidized [electron-transfer flavoprotein] + H(+)</text>
        <dbReference type="Rhea" id="RHEA:24052"/>
        <dbReference type="Rhea" id="RHEA-COMP:9565"/>
        <dbReference type="Rhea" id="RHEA-COMP:9566"/>
        <dbReference type="Rhea" id="RHEA-COMP:10685"/>
        <dbReference type="Rhea" id="RHEA-COMP:10686"/>
        <dbReference type="ChEBI" id="CHEBI:15378"/>
        <dbReference type="ChEBI" id="CHEBI:16389"/>
        <dbReference type="ChEBI" id="CHEBI:17976"/>
        <dbReference type="ChEBI" id="CHEBI:57692"/>
        <dbReference type="ChEBI" id="CHEBI:58307"/>
        <dbReference type="EC" id="1.5.5.1"/>
    </reaction>
</comment>
<dbReference type="AlphaFoldDB" id="A0A9W7ZV54"/>
<comment type="cofactor">
    <cofactor evidence="2">
        <name>FAD</name>
        <dbReference type="ChEBI" id="CHEBI:57692"/>
    </cofactor>
</comment>
<evidence type="ECO:0000256" key="5">
    <source>
        <dbReference type="ARBA" id="ARBA00022448"/>
    </source>
</evidence>
<dbReference type="Gene3D" id="3.30.70.20">
    <property type="match status" value="1"/>
</dbReference>
<dbReference type="Pfam" id="PF07992">
    <property type="entry name" value="Pyr_redox_2"/>
    <property type="match status" value="1"/>
</dbReference>
<evidence type="ECO:0000256" key="9">
    <source>
        <dbReference type="ARBA" id="ARBA00022827"/>
    </source>
</evidence>
<keyword evidence="8" id="KW-0479">Metal-binding</keyword>
<keyword evidence="11" id="KW-0560">Oxidoreductase</keyword>
<dbReference type="InterPro" id="IPR023753">
    <property type="entry name" value="FAD/NAD-binding_dom"/>
</dbReference>
<evidence type="ECO:0000256" key="1">
    <source>
        <dbReference type="ARBA" id="ARBA00001966"/>
    </source>
</evidence>
<dbReference type="FunFam" id="3.30.70.20:FF:000012">
    <property type="entry name" value="Electron transfer flavoprotein-ubiquinone oxidoreductase, mitochondrial"/>
    <property type="match status" value="1"/>
</dbReference>
<keyword evidence="10" id="KW-0249">Electron transport</keyword>
<protein>
    <recommendedName>
        <fullName evidence="4">electron-transferring-flavoprotein dehydrogenase</fullName>
        <ecNumber evidence="4">1.5.5.1</ecNumber>
    </recommendedName>
    <alternativeName>
        <fullName evidence="15">Electron-transferring-flavoprotein dehydrogenase</fullName>
    </alternativeName>
</protein>
<feature type="domain" description="ETF-QO/FixX C-terminal" evidence="17">
    <location>
        <begin position="599"/>
        <end position="703"/>
    </location>
</feature>
<evidence type="ECO:0000256" key="15">
    <source>
        <dbReference type="ARBA" id="ARBA00032754"/>
    </source>
</evidence>
<evidence type="ECO:0000313" key="20">
    <source>
        <dbReference type="EMBL" id="KAJ1916787.1"/>
    </source>
</evidence>
<dbReference type="SUPFAM" id="SSF54373">
    <property type="entry name" value="FAD-linked reductases, C-terminal domain"/>
    <property type="match status" value="1"/>
</dbReference>
<dbReference type="GO" id="GO:0004174">
    <property type="term" value="F:electron-transferring-flavoprotein dehydrogenase activity"/>
    <property type="evidence" value="ECO:0007669"/>
    <property type="project" value="UniProtKB-EC"/>
</dbReference>
<dbReference type="GO" id="GO:0051539">
    <property type="term" value="F:4 iron, 4 sulfur cluster binding"/>
    <property type="evidence" value="ECO:0007669"/>
    <property type="project" value="UniProtKB-KW"/>
</dbReference>
<dbReference type="InterPro" id="IPR036188">
    <property type="entry name" value="FAD/NAD-bd_sf"/>
</dbReference>
<evidence type="ECO:0000256" key="13">
    <source>
        <dbReference type="ARBA" id="ARBA00023014"/>
    </source>
</evidence>
<dbReference type="SUPFAM" id="SSF54862">
    <property type="entry name" value="4Fe-4S ferredoxins"/>
    <property type="match status" value="1"/>
</dbReference>
<dbReference type="PRINTS" id="PR00411">
    <property type="entry name" value="PNDRDTASEI"/>
</dbReference>
<dbReference type="PANTHER" id="PTHR10617:SF107">
    <property type="entry name" value="ELECTRON TRANSFER FLAVOPROTEIN-UBIQUINONE OXIDOREDUCTASE, MITOCHONDRIAL"/>
    <property type="match status" value="1"/>
</dbReference>
<sequence>MYTLGRSLRVLAKQSRINARMHAIQVAKKTSASGVLLAANSSGNPFRSVLAPGTLRPSSTLSLAAHLRPTQALGRSRSSDPTLAPGCPPNLRITEMGQTFPPHMTSPLVALSETITRCVSTSTATCLEGKKEAEGEKAVEDPRIVEQRFVDEADVVVVGAGPAGLSAAIRLKQLANERGQELRVIVVEKAGEVGAHTVSGAVIETRALDELIPDWKERGAPLDQPALEDHMHYLTRSSSIPLPHPPQMSNHGNYIVSLNNVVKWLGEQAEELGVEIFPGFAASEVLYDDQGAVQGIATNDVGLDKDGRPKDNFERGMALHARVTLFAEGCHGSLTKTLIRRFDLRKDSQPQTYGLGIKEVWEIDPAKHTPGAVHHYVGYPVDYQTYGGGFLYHMADNLVSLGYVVGLDYRNPYLSPYQEFQRFKAHPKLRATLEGGKCISYAARALNEGGYQSIPKLTFPGGALIGCTAGFLNLPKIKGTHTAMKSGIVAAEVAAEAILGAYKAAGEGAEEVPYTALDVSPYEQAMRDSWVYQELYAVRNVRPSFHSPLGLFGFMAWTGLDTVVLKGKAPWTWKHPGPDYAMLQPAKNFKPIAYPKPDGEVTFDLLESVSRTGTNHAENQPVHLQLKDPKVQVERNLPVFAGPEARFCPAGVYEYVDDDAHPGQKRFQINSQNCIHCKTCDIKDPAQNINWTVPEGGGGPQYSLT</sequence>
<dbReference type="OrthoDB" id="437331at2759"/>